<dbReference type="GO" id="GO:0022857">
    <property type="term" value="F:transmembrane transporter activity"/>
    <property type="evidence" value="ECO:0007669"/>
    <property type="project" value="InterPro"/>
</dbReference>
<dbReference type="PANTHER" id="PTHR23528">
    <property type="match status" value="1"/>
</dbReference>
<gene>
    <name evidence="8" type="ORF">B7R76_00350</name>
</gene>
<dbReference type="RefSeq" id="WP_102892156.1">
    <property type="nucleotide sequence ID" value="NZ_NBZD01000001.1"/>
</dbReference>
<dbReference type="PROSITE" id="PS50850">
    <property type="entry name" value="MFS"/>
    <property type="match status" value="1"/>
</dbReference>
<dbReference type="InterPro" id="IPR020846">
    <property type="entry name" value="MFS_dom"/>
</dbReference>
<dbReference type="AlphaFoldDB" id="A0A2J8B3R4"/>
<protein>
    <submittedName>
        <fullName evidence="8">MFS transporter</fullName>
    </submittedName>
</protein>
<feature type="transmembrane region" description="Helical" evidence="6">
    <location>
        <begin position="349"/>
        <end position="371"/>
    </location>
</feature>
<feature type="transmembrane region" description="Helical" evidence="6">
    <location>
        <begin position="176"/>
        <end position="196"/>
    </location>
</feature>
<name>A0A2J8B3R4_9FIRM</name>
<evidence type="ECO:0000256" key="1">
    <source>
        <dbReference type="ARBA" id="ARBA00004651"/>
    </source>
</evidence>
<dbReference type="Proteomes" id="UP000236394">
    <property type="component" value="Unassembled WGS sequence"/>
</dbReference>
<feature type="transmembrane region" description="Helical" evidence="6">
    <location>
        <begin position="146"/>
        <end position="164"/>
    </location>
</feature>
<feature type="transmembrane region" description="Helical" evidence="6">
    <location>
        <begin position="20"/>
        <end position="39"/>
    </location>
</feature>
<dbReference type="InterPro" id="IPR036259">
    <property type="entry name" value="MFS_trans_sf"/>
</dbReference>
<feature type="transmembrane region" description="Helical" evidence="6">
    <location>
        <begin position="320"/>
        <end position="340"/>
    </location>
</feature>
<dbReference type="GO" id="GO:0005886">
    <property type="term" value="C:plasma membrane"/>
    <property type="evidence" value="ECO:0007669"/>
    <property type="project" value="UniProtKB-SubCell"/>
</dbReference>
<dbReference type="InterPro" id="IPR011701">
    <property type="entry name" value="MFS"/>
</dbReference>
<evidence type="ECO:0000256" key="3">
    <source>
        <dbReference type="ARBA" id="ARBA00022692"/>
    </source>
</evidence>
<evidence type="ECO:0000313" key="8">
    <source>
        <dbReference type="EMBL" id="PNH19376.1"/>
    </source>
</evidence>
<feature type="transmembrane region" description="Helical" evidence="6">
    <location>
        <begin position="435"/>
        <end position="455"/>
    </location>
</feature>
<evidence type="ECO:0000256" key="5">
    <source>
        <dbReference type="ARBA" id="ARBA00023136"/>
    </source>
</evidence>
<accession>A0A2J8B3R4</accession>
<evidence type="ECO:0000256" key="2">
    <source>
        <dbReference type="ARBA" id="ARBA00022448"/>
    </source>
</evidence>
<dbReference type="EMBL" id="NBZD01000001">
    <property type="protein sequence ID" value="PNH19376.1"/>
    <property type="molecule type" value="Genomic_DNA"/>
</dbReference>
<keyword evidence="2" id="KW-0813">Transport</keyword>
<keyword evidence="4 6" id="KW-1133">Transmembrane helix</keyword>
<evidence type="ECO:0000313" key="9">
    <source>
        <dbReference type="Proteomes" id="UP000236394"/>
    </source>
</evidence>
<reference evidence="9" key="1">
    <citation type="submission" date="2017-04" db="EMBL/GenBank/DDBJ databases">
        <authorList>
            <person name="Bumgarner R.E."/>
            <person name="Fredricks D.N."/>
            <person name="Srinivasan S."/>
        </authorList>
    </citation>
    <scope>NUCLEOTIDE SEQUENCE [LARGE SCALE GENOMIC DNA]</scope>
    <source>
        <strain evidence="9">KA00405</strain>
    </source>
</reference>
<comment type="caution">
    <text evidence="8">The sequence shown here is derived from an EMBL/GenBank/DDBJ whole genome shotgun (WGS) entry which is preliminary data.</text>
</comment>
<feature type="transmembrane region" description="Helical" evidence="6">
    <location>
        <begin position="283"/>
        <end position="300"/>
    </location>
</feature>
<sequence>MPFKPFSTPNNRLNIPRTVLIGFGFFAGALLWALYNSFVPLLLKKFITSSAIVGAIMTIDNLFGVVFQPLFGAMSDRTKTRFGRRMPFILIGAPICGVLFALIPFTQNIFLMMLFIITFNFTMSAWRAPMIALMPDLTPPHLRSRANGVINLMGGIAAIIAFLGGGRLADVAGVEYAFLMGSVIMLISVGILFAGIKENKLLREMHFNVASSDNAASDNTTTSATITEHNLTEKSAAPAKAAIQVQTETTRKSKLATLNDVSNNLMSGLAAFHNLSGAQKTSLLFMLLAIFFWFCGYNAFETFYTSFAVTELNLSKGQATLLLAYFSVSFVVFAVPAGYLGEKFGRRKLILIGLIAVLLLFLGMAFSNFMLFLRIGLIFAGAFWACVTINSLPMVVELAKEKEIGTFTGYYYFFSFGASIISPILFGIIRDFTQTYQTIFVYAPVCMILAIICMLRVRHGDAQLQPVNKPGEAGNLSE</sequence>
<organism evidence="8 9">
    <name type="scientific">Mageeibacillus indolicus</name>
    <dbReference type="NCBI Taxonomy" id="884684"/>
    <lineage>
        <taxon>Bacteria</taxon>
        <taxon>Bacillati</taxon>
        <taxon>Bacillota</taxon>
        <taxon>Clostridia</taxon>
        <taxon>Eubacteriales</taxon>
        <taxon>Oscillospiraceae</taxon>
        <taxon>Mageeibacillus</taxon>
    </lineage>
</organism>
<dbReference type="Pfam" id="PF13347">
    <property type="entry name" value="MFS_2"/>
    <property type="match status" value="1"/>
</dbReference>
<dbReference type="Gene3D" id="1.20.1250.20">
    <property type="entry name" value="MFS general substrate transporter like domains"/>
    <property type="match status" value="2"/>
</dbReference>
<evidence type="ECO:0000259" key="7">
    <source>
        <dbReference type="PROSITE" id="PS50850"/>
    </source>
</evidence>
<dbReference type="SUPFAM" id="SSF103473">
    <property type="entry name" value="MFS general substrate transporter"/>
    <property type="match status" value="1"/>
</dbReference>
<feature type="transmembrane region" description="Helical" evidence="6">
    <location>
        <begin position="51"/>
        <end position="74"/>
    </location>
</feature>
<keyword evidence="5 6" id="KW-0472">Membrane</keyword>
<feature type="transmembrane region" description="Helical" evidence="6">
    <location>
        <begin position="377"/>
        <end position="398"/>
    </location>
</feature>
<feature type="transmembrane region" description="Helical" evidence="6">
    <location>
        <begin position="109"/>
        <end position="126"/>
    </location>
</feature>
<proteinExistence type="predicted"/>
<feature type="transmembrane region" description="Helical" evidence="6">
    <location>
        <begin position="410"/>
        <end position="429"/>
    </location>
</feature>
<dbReference type="Pfam" id="PF07690">
    <property type="entry name" value="MFS_1"/>
    <property type="match status" value="1"/>
</dbReference>
<feature type="transmembrane region" description="Helical" evidence="6">
    <location>
        <begin position="86"/>
        <end position="103"/>
    </location>
</feature>
<evidence type="ECO:0000256" key="4">
    <source>
        <dbReference type="ARBA" id="ARBA00022989"/>
    </source>
</evidence>
<feature type="domain" description="Major facilitator superfamily (MFS) profile" evidence="7">
    <location>
        <begin position="17"/>
        <end position="461"/>
    </location>
</feature>
<keyword evidence="3 6" id="KW-0812">Transmembrane</keyword>
<evidence type="ECO:0000256" key="6">
    <source>
        <dbReference type="SAM" id="Phobius"/>
    </source>
</evidence>
<dbReference type="PANTHER" id="PTHR23528:SF1">
    <property type="entry name" value="MAJOR FACILITATOR SUPERFAMILY (MFS) PROFILE DOMAIN-CONTAINING PROTEIN"/>
    <property type="match status" value="1"/>
</dbReference>
<comment type="subcellular location">
    <subcellularLocation>
        <location evidence="1">Cell membrane</location>
        <topology evidence="1">Multi-pass membrane protein</topology>
    </subcellularLocation>
</comment>